<reference evidence="4 5" key="1">
    <citation type="submission" date="2024-08" db="EMBL/GenBank/DDBJ databases">
        <title>Clostridium lapicellarii sp. nov., and Clostridium renhuaiense sp. nov., two species isolated from the mud in a fermentation cellar used for producing sauce-flavour Chinese liquors.</title>
        <authorList>
            <person name="Yang F."/>
            <person name="Wang H."/>
            <person name="Chen L.Q."/>
            <person name="Zhou N."/>
            <person name="Lu J.J."/>
            <person name="Pu X.X."/>
            <person name="Wan B."/>
            <person name="Wang L."/>
            <person name="Liu S.J."/>
        </authorList>
    </citation>
    <scope>NUCLEOTIDE SEQUENCE [LARGE SCALE GENOMIC DNA]</scope>
    <source>
        <strain evidence="4 5">MT-5</strain>
    </source>
</reference>
<keyword evidence="2" id="KW-0560">Oxidoreductase</keyword>
<sequence length="168" mass="19151">METIFKRRSIRKYEDRPVEKEKIEKLLRAAMQAPSAVNQQPWEFIVVQDKDKLNKLSETSDYSKMVANSAVTFVLLSRTEKMIVPGCVPQDMGAAAENLLLEAADLGLGAVWLGVASIKEREDYVGKLFNLPNSVKPFALISVGYPDDEKNHFIDRFDETRVHYESWQ</sequence>
<dbReference type="EMBL" id="JBGEWD010000011">
    <property type="protein sequence ID" value="MEY8000870.1"/>
    <property type="molecule type" value="Genomic_DNA"/>
</dbReference>
<evidence type="ECO:0000256" key="2">
    <source>
        <dbReference type="ARBA" id="ARBA00023002"/>
    </source>
</evidence>
<dbReference type="SUPFAM" id="SSF55469">
    <property type="entry name" value="FMN-dependent nitroreductase-like"/>
    <property type="match status" value="1"/>
</dbReference>
<feature type="domain" description="Nitroreductase" evidence="3">
    <location>
        <begin position="4"/>
        <end position="58"/>
    </location>
</feature>
<feature type="domain" description="Nitroreductase" evidence="3">
    <location>
        <begin position="89"/>
        <end position="145"/>
    </location>
</feature>
<evidence type="ECO:0000313" key="4">
    <source>
        <dbReference type="EMBL" id="MEY8000870.1"/>
    </source>
</evidence>
<gene>
    <name evidence="4" type="ORF">AB8U03_11810</name>
</gene>
<dbReference type="Proteomes" id="UP001564657">
    <property type="component" value="Unassembled WGS sequence"/>
</dbReference>
<protein>
    <submittedName>
        <fullName evidence="4">Nitroreductase family protein</fullName>
    </submittedName>
</protein>
<accession>A0ABV4BTM0</accession>
<proteinExistence type="inferred from homology"/>
<comment type="similarity">
    <text evidence="1">Belongs to the nitroreductase family.</text>
</comment>
<dbReference type="Gene3D" id="3.40.109.10">
    <property type="entry name" value="NADH Oxidase"/>
    <property type="match status" value="1"/>
</dbReference>
<organism evidence="4 5">
    <name type="scientific">Clostridium moutaii</name>
    <dbReference type="NCBI Taxonomy" id="3240932"/>
    <lineage>
        <taxon>Bacteria</taxon>
        <taxon>Bacillati</taxon>
        <taxon>Bacillota</taxon>
        <taxon>Clostridia</taxon>
        <taxon>Eubacteriales</taxon>
        <taxon>Clostridiaceae</taxon>
        <taxon>Clostridium</taxon>
    </lineage>
</organism>
<dbReference type="InterPro" id="IPR029479">
    <property type="entry name" value="Nitroreductase"/>
</dbReference>
<name>A0ABV4BTM0_9CLOT</name>
<evidence type="ECO:0000256" key="1">
    <source>
        <dbReference type="ARBA" id="ARBA00007118"/>
    </source>
</evidence>
<dbReference type="PANTHER" id="PTHR43673">
    <property type="entry name" value="NAD(P)H NITROREDUCTASE YDGI-RELATED"/>
    <property type="match status" value="1"/>
</dbReference>
<keyword evidence="5" id="KW-1185">Reference proteome</keyword>
<comment type="caution">
    <text evidence="4">The sequence shown here is derived from an EMBL/GenBank/DDBJ whole genome shotgun (WGS) entry which is preliminary data.</text>
</comment>
<dbReference type="CDD" id="cd02150">
    <property type="entry name" value="nitroreductase"/>
    <property type="match status" value="1"/>
</dbReference>
<dbReference type="RefSeq" id="WP_369704764.1">
    <property type="nucleotide sequence ID" value="NZ_JBGEWD010000011.1"/>
</dbReference>
<dbReference type="PANTHER" id="PTHR43673:SF10">
    <property type="entry name" value="NADH DEHYDROGENASE_NAD(P)H NITROREDUCTASE XCC3605-RELATED"/>
    <property type="match status" value="1"/>
</dbReference>
<evidence type="ECO:0000259" key="3">
    <source>
        <dbReference type="Pfam" id="PF00881"/>
    </source>
</evidence>
<dbReference type="Pfam" id="PF00881">
    <property type="entry name" value="Nitroreductase"/>
    <property type="match status" value="2"/>
</dbReference>
<evidence type="ECO:0000313" key="5">
    <source>
        <dbReference type="Proteomes" id="UP001564657"/>
    </source>
</evidence>
<dbReference type="InterPro" id="IPR000415">
    <property type="entry name" value="Nitroreductase-like"/>
</dbReference>